<dbReference type="GeneID" id="94834836"/>
<dbReference type="Gene3D" id="2.60.120.260">
    <property type="entry name" value="Galactose-binding domain-like"/>
    <property type="match status" value="1"/>
</dbReference>
<dbReference type="Proteomes" id="UP000179807">
    <property type="component" value="Unassembled WGS sequence"/>
</dbReference>
<evidence type="ECO:0000313" key="2">
    <source>
        <dbReference type="EMBL" id="OHT11975.1"/>
    </source>
</evidence>
<keyword evidence="3" id="KW-1185">Reference proteome</keyword>
<dbReference type="OrthoDB" id="10266865at2759"/>
<sequence length="525" mass="62121">MKKLVLKSNQSSNQAIKNIYFDHVKSQIDQIDLTFYENDFTIFFIFQNATNSRKSTNTLTFEIKMPRLIADLLSPIVRKLHQTDKTIDLLSINLDVLFLKSLDLLSFTQFNLKSNITYRLTNPRTFIHDIFNFLNKDSIDKLNINEQEYINFTYLILFFLGNEDLFEKIKCDLAEEITIGNVVNQILYKSQYYYLKHNTCEFHYYHPEKDNHSREIPVHLFHKEIDFLASHFYEIDMMTEMEKLPTYLLESVLYNEKLCVNDESQLYQCVKKIVEKTKNYSLYSVLSFPYMTGEDMNDFLHNIKYDDLSAPLWSNLVQYISNYHSHIYQDVAKCVFNKKNTKLEKYHSKIIHLPFADSSRNKMNGIISFLTLIYSKNIIDTNIVTLTASSSRIINDKEYSLSYLVDFNKTNRYCTKNLEKSWIRFDFKDCKIMLTHYSLISSNSNQPKNWSIEISNDGQSWETIDIRENDSSCKGSYALASFQLNQNKPEKFARYVRIIQNGLNWDQNNYLQLCSVEFYGKFLVM</sequence>
<dbReference type="PROSITE" id="PS50022">
    <property type="entry name" value="FA58C_3"/>
    <property type="match status" value="1"/>
</dbReference>
<accession>A0A1J4KL05</accession>
<reference evidence="2" key="1">
    <citation type="submission" date="2016-10" db="EMBL/GenBank/DDBJ databases">
        <authorList>
            <person name="Benchimol M."/>
            <person name="Almeida L.G."/>
            <person name="Vasconcelos A.T."/>
            <person name="Perreira-Neves A."/>
            <person name="Rosa I.A."/>
            <person name="Tasca T."/>
            <person name="Bogo M.R."/>
            <person name="de Souza W."/>
        </authorList>
    </citation>
    <scope>NUCLEOTIDE SEQUENCE [LARGE SCALE GENOMIC DNA]</scope>
    <source>
        <strain evidence="2">K</strain>
    </source>
</reference>
<evidence type="ECO:0000259" key="1">
    <source>
        <dbReference type="PROSITE" id="PS50022"/>
    </source>
</evidence>
<dbReference type="Pfam" id="PF00754">
    <property type="entry name" value="F5_F8_type_C"/>
    <property type="match status" value="1"/>
</dbReference>
<dbReference type="SUPFAM" id="SSF49785">
    <property type="entry name" value="Galactose-binding domain-like"/>
    <property type="match status" value="1"/>
</dbReference>
<gene>
    <name evidence="2" type="ORF">TRFO_18356</name>
</gene>
<dbReference type="AlphaFoldDB" id="A0A1J4KL05"/>
<dbReference type="InterPro" id="IPR000421">
    <property type="entry name" value="FA58C"/>
</dbReference>
<dbReference type="InterPro" id="IPR008979">
    <property type="entry name" value="Galactose-bd-like_sf"/>
</dbReference>
<comment type="caution">
    <text evidence="2">The sequence shown here is derived from an EMBL/GenBank/DDBJ whole genome shotgun (WGS) entry which is preliminary data.</text>
</comment>
<dbReference type="EMBL" id="MLAK01000574">
    <property type="protein sequence ID" value="OHT11975.1"/>
    <property type="molecule type" value="Genomic_DNA"/>
</dbReference>
<evidence type="ECO:0000313" key="3">
    <source>
        <dbReference type="Proteomes" id="UP000179807"/>
    </source>
</evidence>
<feature type="domain" description="F5/8 type C" evidence="1">
    <location>
        <begin position="371"/>
        <end position="521"/>
    </location>
</feature>
<dbReference type="VEuPathDB" id="TrichDB:TRFO_18356"/>
<organism evidence="2 3">
    <name type="scientific">Tritrichomonas foetus</name>
    <dbReference type="NCBI Taxonomy" id="1144522"/>
    <lineage>
        <taxon>Eukaryota</taxon>
        <taxon>Metamonada</taxon>
        <taxon>Parabasalia</taxon>
        <taxon>Tritrichomonadida</taxon>
        <taxon>Tritrichomonadidae</taxon>
        <taxon>Tritrichomonas</taxon>
    </lineage>
</organism>
<protein>
    <recommendedName>
        <fullName evidence="1">F5/8 type C domain-containing protein</fullName>
    </recommendedName>
</protein>
<dbReference type="RefSeq" id="XP_068365111.1">
    <property type="nucleotide sequence ID" value="XM_068500132.1"/>
</dbReference>
<name>A0A1J4KL05_9EUKA</name>
<proteinExistence type="predicted"/>